<organism evidence="1 2">
    <name type="scientific">Cichorium intybus</name>
    <name type="common">Chicory</name>
    <dbReference type="NCBI Taxonomy" id="13427"/>
    <lineage>
        <taxon>Eukaryota</taxon>
        <taxon>Viridiplantae</taxon>
        <taxon>Streptophyta</taxon>
        <taxon>Embryophyta</taxon>
        <taxon>Tracheophyta</taxon>
        <taxon>Spermatophyta</taxon>
        <taxon>Magnoliopsida</taxon>
        <taxon>eudicotyledons</taxon>
        <taxon>Gunneridae</taxon>
        <taxon>Pentapetalae</taxon>
        <taxon>asterids</taxon>
        <taxon>campanulids</taxon>
        <taxon>Asterales</taxon>
        <taxon>Asteraceae</taxon>
        <taxon>Cichorioideae</taxon>
        <taxon>Cichorieae</taxon>
        <taxon>Cichoriinae</taxon>
        <taxon>Cichorium</taxon>
    </lineage>
</organism>
<comment type="caution">
    <text evidence="1">The sequence shown here is derived from an EMBL/GenBank/DDBJ whole genome shotgun (WGS) entry which is preliminary data.</text>
</comment>
<dbReference type="Proteomes" id="UP001055811">
    <property type="component" value="Linkage Group LG05"/>
</dbReference>
<keyword evidence="2" id="KW-1185">Reference proteome</keyword>
<protein>
    <submittedName>
        <fullName evidence="1">Uncharacterized protein</fullName>
    </submittedName>
</protein>
<sequence length="92" mass="10112">MSGARVTSPSPVSMVNGYVRDATVPIKKAENTDQDTKKRKTKPAIASQSGSLGDGVSYLVSFNLRQKSKGDQIGDEKIRLEKCKLEEARWNL</sequence>
<dbReference type="EMBL" id="CM042013">
    <property type="protein sequence ID" value="KAI3738755.1"/>
    <property type="molecule type" value="Genomic_DNA"/>
</dbReference>
<evidence type="ECO:0000313" key="2">
    <source>
        <dbReference type="Proteomes" id="UP001055811"/>
    </source>
</evidence>
<proteinExistence type="predicted"/>
<evidence type="ECO:0000313" key="1">
    <source>
        <dbReference type="EMBL" id="KAI3738755.1"/>
    </source>
</evidence>
<name>A0ACB9CX25_CICIN</name>
<reference evidence="1 2" key="2">
    <citation type="journal article" date="2022" name="Mol. Ecol. Resour.">
        <title>The genomes of chicory, endive, great burdock and yacon provide insights into Asteraceae paleo-polyploidization history and plant inulin production.</title>
        <authorList>
            <person name="Fan W."/>
            <person name="Wang S."/>
            <person name="Wang H."/>
            <person name="Wang A."/>
            <person name="Jiang F."/>
            <person name="Liu H."/>
            <person name="Zhao H."/>
            <person name="Xu D."/>
            <person name="Zhang Y."/>
        </authorList>
    </citation>
    <scope>NUCLEOTIDE SEQUENCE [LARGE SCALE GENOMIC DNA]</scope>
    <source>
        <strain evidence="2">cv. Punajuju</strain>
        <tissue evidence="1">Leaves</tissue>
    </source>
</reference>
<reference evidence="2" key="1">
    <citation type="journal article" date="2022" name="Mol. Ecol. Resour.">
        <title>The genomes of chicory, endive, great burdock and yacon provide insights into Asteraceae palaeo-polyploidization history and plant inulin production.</title>
        <authorList>
            <person name="Fan W."/>
            <person name="Wang S."/>
            <person name="Wang H."/>
            <person name="Wang A."/>
            <person name="Jiang F."/>
            <person name="Liu H."/>
            <person name="Zhao H."/>
            <person name="Xu D."/>
            <person name="Zhang Y."/>
        </authorList>
    </citation>
    <scope>NUCLEOTIDE SEQUENCE [LARGE SCALE GENOMIC DNA]</scope>
    <source>
        <strain evidence="2">cv. Punajuju</strain>
    </source>
</reference>
<accession>A0ACB9CX25</accession>
<gene>
    <name evidence="1" type="ORF">L2E82_28889</name>
</gene>